<protein>
    <submittedName>
        <fullName evidence="1">Uncharacterized protein</fullName>
    </submittedName>
</protein>
<proteinExistence type="predicted"/>
<organism evidence="1 2">
    <name type="scientific">Candidula unifasciata</name>
    <dbReference type="NCBI Taxonomy" id="100452"/>
    <lineage>
        <taxon>Eukaryota</taxon>
        <taxon>Metazoa</taxon>
        <taxon>Spiralia</taxon>
        <taxon>Lophotrochozoa</taxon>
        <taxon>Mollusca</taxon>
        <taxon>Gastropoda</taxon>
        <taxon>Heterobranchia</taxon>
        <taxon>Euthyneura</taxon>
        <taxon>Panpulmonata</taxon>
        <taxon>Eupulmonata</taxon>
        <taxon>Stylommatophora</taxon>
        <taxon>Helicina</taxon>
        <taxon>Helicoidea</taxon>
        <taxon>Geomitridae</taxon>
        <taxon>Candidula</taxon>
    </lineage>
</organism>
<accession>A0A8S3YLB1</accession>
<sequence>DFREFPFGMQIFSAMGILCSDTKIKPECIVDNSPEYFEEIDNCLYSQYPAINAETTDEHLRRCLKLSTLSRCVKNVIGKCDVYTGDVLAQHVTLFTPDCYSTVIIG</sequence>
<comment type="caution">
    <text evidence="1">The sequence shown here is derived from an EMBL/GenBank/DDBJ whole genome shotgun (WGS) entry which is preliminary data.</text>
</comment>
<dbReference type="AlphaFoldDB" id="A0A8S3YLB1"/>
<evidence type="ECO:0000313" key="2">
    <source>
        <dbReference type="Proteomes" id="UP000678393"/>
    </source>
</evidence>
<gene>
    <name evidence="1" type="ORF">CUNI_LOCUS3367</name>
</gene>
<name>A0A8S3YLB1_9EUPU</name>
<evidence type="ECO:0000313" key="1">
    <source>
        <dbReference type="EMBL" id="CAG5117809.1"/>
    </source>
</evidence>
<keyword evidence="2" id="KW-1185">Reference proteome</keyword>
<reference evidence="1" key="1">
    <citation type="submission" date="2021-04" db="EMBL/GenBank/DDBJ databases">
        <authorList>
            <consortium name="Molecular Ecology Group"/>
        </authorList>
    </citation>
    <scope>NUCLEOTIDE SEQUENCE</scope>
</reference>
<feature type="non-terminal residue" evidence="1">
    <location>
        <position position="1"/>
    </location>
</feature>
<dbReference type="EMBL" id="CAJHNH020000458">
    <property type="protein sequence ID" value="CAG5117809.1"/>
    <property type="molecule type" value="Genomic_DNA"/>
</dbReference>
<dbReference type="Proteomes" id="UP000678393">
    <property type="component" value="Unassembled WGS sequence"/>
</dbReference>